<accession>A0A3D8MCB5</accession>
<evidence type="ECO:0000313" key="3">
    <source>
        <dbReference type="Proteomes" id="UP000256561"/>
    </source>
</evidence>
<proteinExistence type="predicted"/>
<evidence type="ECO:0000256" key="1">
    <source>
        <dbReference type="SAM" id="Phobius"/>
    </source>
</evidence>
<dbReference type="AlphaFoldDB" id="A0A3D8MCB5"/>
<dbReference type="Gene3D" id="3.40.50.2000">
    <property type="entry name" value="Glycogen Phosphorylase B"/>
    <property type="match status" value="1"/>
</dbReference>
<evidence type="ECO:0000313" key="2">
    <source>
        <dbReference type="EMBL" id="RDV28164.1"/>
    </source>
</evidence>
<keyword evidence="1" id="KW-0472">Membrane</keyword>
<evidence type="ECO:0008006" key="4">
    <source>
        <dbReference type="Google" id="ProtNLM"/>
    </source>
</evidence>
<gene>
    <name evidence="2" type="ORF">DXV75_04170</name>
</gene>
<keyword evidence="1" id="KW-0812">Transmembrane</keyword>
<keyword evidence="1" id="KW-1133">Transmembrane helix</keyword>
<dbReference type="Proteomes" id="UP000256561">
    <property type="component" value="Unassembled WGS sequence"/>
</dbReference>
<dbReference type="SUPFAM" id="SSF53756">
    <property type="entry name" value="UDP-Glycosyltransferase/glycogen phosphorylase"/>
    <property type="match status" value="1"/>
</dbReference>
<organism evidence="2 3">
    <name type="scientific">Alteromonas aestuariivivens</name>
    <dbReference type="NCBI Taxonomy" id="1938339"/>
    <lineage>
        <taxon>Bacteria</taxon>
        <taxon>Pseudomonadati</taxon>
        <taxon>Pseudomonadota</taxon>
        <taxon>Gammaproteobacteria</taxon>
        <taxon>Alteromonadales</taxon>
        <taxon>Alteromonadaceae</taxon>
        <taxon>Alteromonas/Salinimonas group</taxon>
        <taxon>Alteromonas</taxon>
    </lineage>
</organism>
<sequence length="340" mass="39235">MRDHNVATVKTAFFYPFEHRNRFVLNTMQVFQQLGCEVQPLKHILLPRNLGHRSSNAVILNWYEDQLFRQNFSWFERGLFLGYFVLSVLLFPLLSKRVYWVRHNYKPHGLGKSSWVHRLSTAMLNRAAHKVVTLEPANGFESEVVKHPLYVSDRALLEAIDRIRAQRAAAGGASLHRFLYFGSIKPYKGVSGLLKSWPRDLPLTIAGLCQDGAYTATLKQIIVQRRLSVEWLNEYVEDSVLEQLVQEHEFVLLPHKDGTMISSGTFYFAISYGANVVGFDSQFIRMKAKEHQFVHRVNQNELKNSLVSLKPVPREEVLEQALQHYGESKIRDSWAPLLTK</sequence>
<reference evidence="3" key="1">
    <citation type="submission" date="2018-08" db="EMBL/GenBank/DDBJ databases">
        <authorList>
            <person name="Zhang J."/>
            <person name="Du Z.-J."/>
        </authorList>
    </citation>
    <scope>NUCLEOTIDE SEQUENCE [LARGE SCALE GENOMIC DNA]</scope>
    <source>
        <strain evidence="3">KCTC 52655</strain>
    </source>
</reference>
<protein>
    <recommendedName>
        <fullName evidence="4">Glycosyltransferase family 1 protein</fullName>
    </recommendedName>
</protein>
<feature type="transmembrane region" description="Helical" evidence="1">
    <location>
        <begin position="74"/>
        <end position="94"/>
    </location>
</feature>
<comment type="caution">
    <text evidence="2">The sequence shown here is derived from an EMBL/GenBank/DDBJ whole genome shotgun (WGS) entry which is preliminary data.</text>
</comment>
<keyword evidence="3" id="KW-1185">Reference proteome</keyword>
<name>A0A3D8MCB5_9ALTE</name>
<dbReference type="EMBL" id="QRHA01000002">
    <property type="protein sequence ID" value="RDV28164.1"/>
    <property type="molecule type" value="Genomic_DNA"/>
</dbReference>